<organism evidence="1 2">
    <name type="scientific">Arthrobacter gyeryongensis</name>
    <dbReference type="NCBI Taxonomy" id="1650592"/>
    <lineage>
        <taxon>Bacteria</taxon>
        <taxon>Bacillati</taxon>
        <taxon>Actinomycetota</taxon>
        <taxon>Actinomycetes</taxon>
        <taxon>Micrococcales</taxon>
        <taxon>Micrococcaceae</taxon>
        <taxon>Arthrobacter</taxon>
    </lineage>
</organism>
<evidence type="ECO:0000313" key="1">
    <source>
        <dbReference type="EMBL" id="GAA5202188.1"/>
    </source>
</evidence>
<dbReference type="Gene3D" id="1.10.1220.10">
    <property type="entry name" value="Met repressor-like"/>
    <property type="match status" value="1"/>
</dbReference>
<dbReference type="EMBL" id="BAABKK010000038">
    <property type="protein sequence ID" value="GAA5202188.1"/>
    <property type="molecule type" value="Genomic_DNA"/>
</dbReference>
<dbReference type="Proteomes" id="UP001500200">
    <property type="component" value="Unassembled WGS sequence"/>
</dbReference>
<dbReference type="InterPro" id="IPR010985">
    <property type="entry name" value="Ribbon_hlx_hlx"/>
</dbReference>
<accession>A0ABP9SVP7</accession>
<gene>
    <name evidence="1" type="ORF">GCM10023346_48530</name>
</gene>
<evidence type="ECO:0000313" key="2">
    <source>
        <dbReference type="Proteomes" id="UP001500200"/>
    </source>
</evidence>
<protein>
    <submittedName>
        <fullName evidence="1">Uncharacterized protein</fullName>
    </submittedName>
</protein>
<reference evidence="2" key="1">
    <citation type="journal article" date="2019" name="Int. J. Syst. Evol. Microbiol.">
        <title>The Global Catalogue of Microorganisms (GCM) 10K type strain sequencing project: providing services to taxonomists for standard genome sequencing and annotation.</title>
        <authorList>
            <consortium name="The Broad Institute Genomics Platform"/>
            <consortium name="The Broad Institute Genome Sequencing Center for Infectious Disease"/>
            <person name="Wu L."/>
            <person name="Ma J."/>
        </authorList>
    </citation>
    <scope>NUCLEOTIDE SEQUENCE [LARGE SCALE GENOMIC DNA]</scope>
    <source>
        <strain evidence="2">JCM 18514</strain>
    </source>
</reference>
<sequence>MTAVAHRGGGRPSKGLRKYIGFRVPAEMADQVAQVAEAEGVTITDYVASVVAKQLEVDLERHDHHKFQEELPIGRIAS</sequence>
<dbReference type="InterPro" id="IPR013321">
    <property type="entry name" value="Arc_rbn_hlx_hlx"/>
</dbReference>
<dbReference type="SUPFAM" id="SSF47598">
    <property type="entry name" value="Ribbon-helix-helix"/>
    <property type="match status" value="1"/>
</dbReference>
<keyword evidence="2" id="KW-1185">Reference proteome</keyword>
<proteinExistence type="predicted"/>
<comment type="caution">
    <text evidence="1">The sequence shown here is derived from an EMBL/GenBank/DDBJ whole genome shotgun (WGS) entry which is preliminary data.</text>
</comment>
<name>A0ABP9SVP7_9MICC</name>
<dbReference type="RefSeq" id="WP_234754203.1">
    <property type="nucleotide sequence ID" value="NZ_BAABKK010000038.1"/>
</dbReference>